<dbReference type="EMBL" id="CP028811">
    <property type="protein sequence ID" value="AWA29486.1"/>
    <property type="molecule type" value="Genomic_DNA"/>
</dbReference>
<keyword evidence="1" id="KW-0732">Signal</keyword>
<organism evidence="2 3">
    <name type="scientific">Flavobacterium magnum</name>
    <dbReference type="NCBI Taxonomy" id="2162713"/>
    <lineage>
        <taxon>Bacteria</taxon>
        <taxon>Pseudomonadati</taxon>
        <taxon>Bacteroidota</taxon>
        <taxon>Flavobacteriia</taxon>
        <taxon>Flavobacteriales</taxon>
        <taxon>Flavobacteriaceae</taxon>
        <taxon>Flavobacterium</taxon>
    </lineage>
</organism>
<sequence>MSHLSNLNDFIMKRILLGCLVSGLIASAIYAQDCGGTGWRYTDTTYTNNCRSINLGLVKIWSGSIKATSHFQKDATGETCQTTNEYQCGTHGDLEWFWEN</sequence>
<dbReference type="AlphaFoldDB" id="A0A2S0RCS2"/>
<name>A0A2S0RCS2_9FLAO</name>
<evidence type="ECO:0000256" key="1">
    <source>
        <dbReference type="SAM" id="SignalP"/>
    </source>
</evidence>
<dbReference type="KEGG" id="fmg:HYN48_04940"/>
<feature type="signal peptide" evidence="1">
    <location>
        <begin position="1"/>
        <end position="31"/>
    </location>
</feature>
<reference evidence="2 3" key="1">
    <citation type="submission" date="2018-04" db="EMBL/GenBank/DDBJ databases">
        <title>Genome sequencing of Flavobacterium sp. HYN0048.</title>
        <authorList>
            <person name="Yi H."/>
            <person name="Baek C."/>
        </authorList>
    </citation>
    <scope>NUCLEOTIDE SEQUENCE [LARGE SCALE GENOMIC DNA]</scope>
    <source>
        <strain evidence="2 3">HYN0048</strain>
    </source>
</reference>
<dbReference type="Proteomes" id="UP000244193">
    <property type="component" value="Chromosome"/>
</dbReference>
<feature type="chain" id="PRO_5015733383" evidence="1">
    <location>
        <begin position="32"/>
        <end position="100"/>
    </location>
</feature>
<accession>A0A2S0RCS2</accession>
<proteinExistence type="predicted"/>
<keyword evidence="3" id="KW-1185">Reference proteome</keyword>
<evidence type="ECO:0000313" key="3">
    <source>
        <dbReference type="Proteomes" id="UP000244193"/>
    </source>
</evidence>
<protein>
    <submittedName>
        <fullName evidence="2">Uncharacterized protein</fullName>
    </submittedName>
</protein>
<gene>
    <name evidence="2" type="ORF">HYN48_04940</name>
</gene>
<evidence type="ECO:0000313" key="2">
    <source>
        <dbReference type="EMBL" id="AWA29486.1"/>
    </source>
</evidence>